<dbReference type="InterPro" id="IPR023362">
    <property type="entry name" value="PH-BEACH_dom"/>
</dbReference>
<dbReference type="InterPro" id="IPR036322">
    <property type="entry name" value="WD40_repeat_dom_sf"/>
</dbReference>
<dbReference type="InterPro" id="IPR013320">
    <property type="entry name" value="ConA-like_dom_sf"/>
</dbReference>
<dbReference type="Pfam" id="PF14844">
    <property type="entry name" value="PH_BEACH"/>
    <property type="match status" value="1"/>
</dbReference>
<dbReference type="EMBL" id="CDSF01000078">
    <property type="protein sequence ID" value="CEO97103.1"/>
    <property type="molecule type" value="Genomic_DNA"/>
</dbReference>
<evidence type="ECO:0000313" key="7">
    <source>
        <dbReference type="EMBL" id="CEO97103.1"/>
    </source>
</evidence>
<dbReference type="InterPro" id="IPR011993">
    <property type="entry name" value="PH-like_dom_sf"/>
</dbReference>
<dbReference type="InterPro" id="IPR001680">
    <property type="entry name" value="WD40_rpt"/>
</dbReference>
<dbReference type="SUPFAM" id="SSF81837">
    <property type="entry name" value="BEACH domain"/>
    <property type="match status" value="1"/>
</dbReference>
<dbReference type="FunFam" id="1.10.1540.10:FF:000001">
    <property type="entry name" value="neurobeachin isoform X1"/>
    <property type="match status" value="1"/>
</dbReference>
<dbReference type="PROSITE" id="PS50197">
    <property type="entry name" value="BEACH"/>
    <property type="match status" value="1"/>
</dbReference>
<dbReference type="InterPro" id="IPR000409">
    <property type="entry name" value="BEACH_dom"/>
</dbReference>
<keyword evidence="8" id="KW-0496">Mitochondrion</keyword>
<dbReference type="InterPro" id="IPR015943">
    <property type="entry name" value="WD40/YVTN_repeat-like_dom_sf"/>
</dbReference>
<dbReference type="Proteomes" id="UP000039324">
    <property type="component" value="Unassembled WGS sequence"/>
</dbReference>
<dbReference type="PROSITE" id="PS51783">
    <property type="entry name" value="PH_BEACH"/>
    <property type="match status" value="1"/>
</dbReference>
<gene>
    <name evidence="7" type="ORF">PBRA_005707</name>
    <name evidence="8" type="ORF">PLBR_LOCUS8295</name>
</gene>
<keyword evidence="9" id="KW-1185">Reference proteome</keyword>
<dbReference type="Gene3D" id="2.30.29.30">
    <property type="entry name" value="Pleckstrin-homology domain (PH domain)/Phosphotyrosine-binding domain (PTB)"/>
    <property type="match status" value="1"/>
</dbReference>
<protein>
    <recommendedName>
        <fullName evidence="11">BEACH domain-containing protein</fullName>
    </recommendedName>
</protein>
<dbReference type="STRING" id="37360.A0A0G4IPB7"/>
<evidence type="ECO:0000256" key="1">
    <source>
        <dbReference type="ARBA" id="ARBA00022574"/>
    </source>
</evidence>
<sequence length="2130" mass="234265">MSVDDAGEDAGSGNSSVSPGRNDDDDDAGADADAESDAARLLRSVTSISPSVLFDLLRVLDKVFHEEVPKRFASEVFRVLSDMANARGPSAFFDMGDGGIRVLGPIQKWSPNSFTFACWVYPMLATNSALFCVSGAYGSFVSISVDTQGVLLLSSSTSFSSPILRAWSPQGTLPANAWQFVAVRVTRGRSGPLLSKKPQLEVAVNQQFIEMQVGRPTFDIPKFTSAVDCSIGYLAEAVAPRLPDVAPFSGYYGLVFALNDRITSISTLDTFFQSGMESKMPVLSDATNGNIFTKLSSSISGKSSENILGCFTFAFHPLATNDNICTDISPADSETGSLFGELYRNAVATIKWKYCDVILHHIELFVPLFAHINSFNASVFDVHTAILLIWNLAFKDPYSVVRFTGDRLWPALGHLLLDVDPRHITTSCVEAYQHMLLQLWDCTRDGIKGFLGALCVHILRMDWWARPGVDPAVTLQMAELCRTILLGHRHNSVPAVSPWVVLERTRFHLSGTDETTMLARHLLMTALVDICDGRHEEVIMHLNCSAERLHCAQLLELLAELVTASTDKALCGRVLDAVIATVGRFSESSEILIAAIHCVNVVWEVFPTDLPGDCLIVVVVPLVCDILKKCASPLSDNVLYRSLLEVFFKNSPPGSLGVDNVIGWMFTSTAVDGHFILPELSVAVRGRTLANLNVLFSVIEKFPDVTVPLNHLAIALESQSHNVDILLAIKPPDSWLGPLFSLVSWECQLDHFLSAGANRHVFRIITIALVHSVMHCADGVVIIRNTLASLRMSCQSAASSFRSLERILFHELMNGLYDSCPLLVGVSPSESLSANICALGDLLEAETWCSPVPLFGHPGTARQRRLSATSIDSFSEASLTPDTAAHQAENWIICSDDANDDHFNVSASANDQTQNIANIIADMPHVSKLIAVVLRLRLPLYFAVPNHPYNLLRVLLHYLSEAIASSVSAHSERELQEWLAMVRDLVDLAATNPCFLAGTNCAVVLFLQRMCSIQISALQDVTQDATVTSLCMLINSAMAYTVRRFSPFIAIQTRHYDDPTITNFLLCQLKHCRFGELQTAYVYPTAQSAPCLAFPHSSETGPAFCIPIDIAEETHTFLVHSHTLELLAVEGPPAGLSVGTSVHQALFVALNEMVHYEQTTRLASFAETCRLRSRLEATVKSTKSVLAELAVQRSERVSNANASGLTQMRSHCDADGRRQQIWSLNEKTNQAICRVAVDRLIKAAGHIGVIRPTVPQLFWGVASASSSCCRPVLEPFVNGSLHEESSHSFLIEQYNSSNGNSKGIDVTPGENIPHRGIAIGSSPSNDIDWDLCDVNDDGDFADDVVAQLSPRRMMLALECHLITPVLNVQGTLRLDASTMTFEHILLDGTIPDDVKKSSACTTLDTERQYAKRPRRWNLDQLRSVQRRRYQLQHSALEFFFDCGETVFVDLGSAHDQRRVIQEIALLKPANLDPAYAGTPRSILRKTGLTRRWQRREISNFEYLCRLNIISGRTLQDLNQYPIFPWVLSDYSSPSISLDDPSVFRDLSFPIGAQSDGQRKSLRERYDHFVGSSTPQFHFGSHYSNAAIVLFFLLRLEPFASLHIELQDGRFDFPDRLFSSIEQTFNVCTTSRASVKELTPEFFYLPEAFVNINKFDLGVRQNGIVVDDAVLPPWAKGDANLFIRIQREALESEYVSANLPHWIDMIWGYKQRGDAAKDAFNVFFHLSYEGAVDLDSVLDPVQRAAMRSQIGQWGQIPTQMFNKPHVHREPLIVSPHGVKPPKASPSKIFRIEGFDDASVSASSLFVVGEGRSVVVVASDHTTHQLVLTCKDQVSLHPLAVTSASTDLGGSPTHPNSPTMPNAVAWSASGRYVITGNHWDGSVRFYRFGSLSSQAGGSNPFLKLAAYSLLQCLRTHEGRVVSVSLSPCQRLLACGSSDCTVSLWKVSLDDGFSRVPHIEERPSSILVGHDSSVVCVAINSDMDACVSCSSMQGCLLHRVSTGALIKRIILPENAIPKSVFISALAYIVVSCDCTRDCSKSYLSVFNMNGRRLSTRQCCRVDIHSEVICNINHKGDLLVRVCDSEVDVLSLPDLECLQSCVSPTGALRCTAFSGDDQLILTGSLDGRIALFTV</sequence>
<feature type="compositionally biased region" description="Acidic residues" evidence="4">
    <location>
        <begin position="23"/>
        <end position="33"/>
    </location>
</feature>
<dbReference type="PANTHER" id="PTHR13743">
    <property type="entry name" value="BEIGE/BEACH-RELATED"/>
    <property type="match status" value="1"/>
</dbReference>
<keyword evidence="2" id="KW-0677">Repeat</keyword>
<dbReference type="CDD" id="cd06071">
    <property type="entry name" value="Beach"/>
    <property type="match status" value="1"/>
</dbReference>
<evidence type="ECO:0000313" key="10">
    <source>
        <dbReference type="Proteomes" id="UP000290189"/>
    </source>
</evidence>
<proteinExistence type="predicted"/>
<dbReference type="SMART" id="SM01026">
    <property type="entry name" value="Beach"/>
    <property type="match status" value="1"/>
</dbReference>
<feature type="region of interest" description="Disordered" evidence="4">
    <location>
        <begin position="1"/>
        <end position="33"/>
    </location>
</feature>
<dbReference type="SUPFAM" id="SSF50978">
    <property type="entry name" value="WD40 repeat-like"/>
    <property type="match status" value="1"/>
</dbReference>
<dbReference type="PROSITE" id="PS50082">
    <property type="entry name" value="WD_REPEATS_2"/>
    <property type="match status" value="1"/>
</dbReference>
<feature type="domain" description="BEACH" evidence="5">
    <location>
        <begin position="1477"/>
        <end position="1767"/>
    </location>
</feature>
<dbReference type="Gene3D" id="1.10.1540.10">
    <property type="entry name" value="BEACH domain"/>
    <property type="match status" value="1"/>
</dbReference>
<evidence type="ECO:0000259" key="5">
    <source>
        <dbReference type="PROSITE" id="PS50197"/>
    </source>
</evidence>
<name>A0A0G4IPB7_PLABS</name>
<feature type="domain" description="BEACH-type PH" evidence="6">
    <location>
        <begin position="1348"/>
        <end position="1464"/>
    </location>
</feature>
<dbReference type="PROSITE" id="PS50294">
    <property type="entry name" value="WD_REPEATS_REGION"/>
    <property type="match status" value="1"/>
</dbReference>
<evidence type="ECO:0000256" key="2">
    <source>
        <dbReference type="ARBA" id="ARBA00022737"/>
    </source>
</evidence>
<dbReference type="EMBL" id="OVEO01000016">
    <property type="protein sequence ID" value="SPR01080.1"/>
    <property type="molecule type" value="Genomic_DNA"/>
</dbReference>
<reference evidence="7 9" key="1">
    <citation type="submission" date="2015-02" db="EMBL/GenBank/DDBJ databases">
        <authorList>
            <person name="Chooi Y.-H."/>
        </authorList>
    </citation>
    <scope>NUCLEOTIDE SEQUENCE [LARGE SCALE GENOMIC DNA]</scope>
    <source>
        <strain evidence="7">E3</strain>
    </source>
</reference>
<evidence type="ECO:0008006" key="11">
    <source>
        <dbReference type="Google" id="ProtNLM"/>
    </source>
</evidence>
<reference evidence="8 10" key="2">
    <citation type="submission" date="2018-03" db="EMBL/GenBank/DDBJ databases">
        <authorList>
            <person name="Fogelqvist J."/>
        </authorList>
    </citation>
    <scope>NUCLEOTIDE SEQUENCE [LARGE SCALE GENOMIC DNA]</scope>
</reference>
<dbReference type="Pfam" id="PF00400">
    <property type="entry name" value="WD40"/>
    <property type="match status" value="3"/>
</dbReference>
<organism evidence="7 9">
    <name type="scientific">Plasmodiophora brassicae</name>
    <name type="common">Clubroot disease agent</name>
    <dbReference type="NCBI Taxonomy" id="37360"/>
    <lineage>
        <taxon>Eukaryota</taxon>
        <taxon>Sar</taxon>
        <taxon>Rhizaria</taxon>
        <taxon>Endomyxa</taxon>
        <taxon>Phytomyxea</taxon>
        <taxon>Plasmodiophorida</taxon>
        <taxon>Plasmodiophoridae</taxon>
        <taxon>Plasmodiophora</taxon>
    </lineage>
</organism>
<dbReference type="SUPFAM" id="SSF50729">
    <property type="entry name" value="PH domain-like"/>
    <property type="match status" value="1"/>
</dbReference>
<accession>A0A0G4IPB7</accession>
<dbReference type="InterPro" id="IPR036372">
    <property type="entry name" value="BEACH_dom_sf"/>
</dbReference>
<feature type="repeat" description="WD" evidence="3">
    <location>
        <begin position="1911"/>
        <end position="1945"/>
    </location>
</feature>
<dbReference type="InterPro" id="IPR050865">
    <property type="entry name" value="BEACH_Domain"/>
</dbReference>
<dbReference type="SUPFAM" id="SSF49899">
    <property type="entry name" value="Concanavalin A-like lectins/glucanases"/>
    <property type="match status" value="1"/>
</dbReference>
<dbReference type="Pfam" id="PF02138">
    <property type="entry name" value="Beach"/>
    <property type="match status" value="1"/>
</dbReference>
<geneLocation type="mitochondrion" evidence="8"/>
<dbReference type="Gene3D" id="2.130.10.10">
    <property type="entry name" value="YVTN repeat-like/Quinoprotein amine dehydrogenase"/>
    <property type="match status" value="2"/>
</dbReference>
<evidence type="ECO:0000313" key="9">
    <source>
        <dbReference type="Proteomes" id="UP000039324"/>
    </source>
</evidence>
<dbReference type="OrthoDB" id="26681at2759"/>
<evidence type="ECO:0000259" key="6">
    <source>
        <dbReference type="PROSITE" id="PS51783"/>
    </source>
</evidence>
<evidence type="ECO:0000256" key="3">
    <source>
        <dbReference type="PROSITE-ProRule" id="PRU00221"/>
    </source>
</evidence>
<dbReference type="Proteomes" id="UP000290189">
    <property type="component" value="Unassembled WGS sequence"/>
</dbReference>
<evidence type="ECO:0000313" key="8">
    <source>
        <dbReference type="EMBL" id="SPR01080.1"/>
    </source>
</evidence>
<dbReference type="SMART" id="SM00320">
    <property type="entry name" value="WD40"/>
    <property type="match status" value="5"/>
</dbReference>
<evidence type="ECO:0000256" key="4">
    <source>
        <dbReference type="SAM" id="MobiDB-lite"/>
    </source>
</evidence>
<keyword evidence="1 3" id="KW-0853">WD repeat</keyword>